<dbReference type="CDD" id="cd09130">
    <property type="entry name" value="PLDc_unchar2_2"/>
    <property type="match status" value="1"/>
</dbReference>
<comment type="catalytic activity">
    <reaction evidence="1">
        <text>a 1,2-diacyl-sn-glycero-3-phosphocholine + H2O = a 1,2-diacyl-sn-glycero-3-phosphate + choline + H(+)</text>
        <dbReference type="Rhea" id="RHEA:14445"/>
        <dbReference type="ChEBI" id="CHEBI:15354"/>
        <dbReference type="ChEBI" id="CHEBI:15377"/>
        <dbReference type="ChEBI" id="CHEBI:15378"/>
        <dbReference type="ChEBI" id="CHEBI:57643"/>
        <dbReference type="ChEBI" id="CHEBI:58608"/>
        <dbReference type="EC" id="3.1.4.4"/>
    </reaction>
</comment>
<evidence type="ECO:0000256" key="5">
    <source>
        <dbReference type="ARBA" id="ARBA00022963"/>
    </source>
</evidence>
<keyword evidence="8" id="KW-1133">Transmembrane helix</keyword>
<dbReference type="CDD" id="cd09129">
    <property type="entry name" value="PLDc_unchar2_1"/>
    <property type="match status" value="1"/>
</dbReference>
<accession>A0A4R6BJA9</accession>
<evidence type="ECO:0000256" key="7">
    <source>
        <dbReference type="SAM" id="MobiDB-lite"/>
    </source>
</evidence>
<dbReference type="PANTHER" id="PTHR43856:SF1">
    <property type="entry name" value="MITOCHONDRIAL CARDIOLIPIN HYDROLASE"/>
    <property type="match status" value="1"/>
</dbReference>
<dbReference type="InterPro" id="IPR001736">
    <property type="entry name" value="PLipase_D/transphosphatidylase"/>
</dbReference>
<dbReference type="Pfam" id="PF13091">
    <property type="entry name" value="PLDc_2"/>
    <property type="match status" value="1"/>
</dbReference>
<dbReference type="GO" id="GO:0006793">
    <property type="term" value="P:phosphorus metabolic process"/>
    <property type="evidence" value="ECO:0007669"/>
    <property type="project" value="UniProtKB-ARBA"/>
</dbReference>
<dbReference type="PROSITE" id="PS50035">
    <property type="entry name" value="PLD"/>
    <property type="match status" value="1"/>
</dbReference>
<dbReference type="SUPFAM" id="SSF56024">
    <property type="entry name" value="Phospholipase D/nuclease"/>
    <property type="match status" value="2"/>
</dbReference>
<dbReference type="PANTHER" id="PTHR43856">
    <property type="entry name" value="CARDIOLIPIN HYDROLASE"/>
    <property type="match status" value="1"/>
</dbReference>
<dbReference type="Proteomes" id="UP000295328">
    <property type="component" value="Unassembled WGS sequence"/>
</dbReference>
<dbReference type="OrthoDB" id="92272at2"/>
<evidence type="ECO:0000256" key="8">
    <source>
        <dbReference type="SAM" id="Phobius"/>
    </source>
</evidence>
<feature type="transmembrane region" description="Helical" evidence="8">
    <location>
        <begin position="32"/>
        <end position="50"/>
    </location>
</feature>
<dbReference type="GO" id="GO:0004630">
    <property type="term" value="F:phospholipase D activity"/>
    <property type="evidence" value="ECO:0007669"/>
    <property type="project" value="UniProtKB-EC"/>
</dbReference>
<evidence type="ECO:0000259" key="9">
    <source>
        <dbReference type="PROSITE" id="PS50035"/>
    </source>
</evidence>
<comment type="similarity">
    <text evidence="2">Belongs to the phospholipase D family.</text>
</comment>
<evidence type="ECO:0000256" key="3">
    <source>
        <dbReference type="ARBA" id="ARBA00012027"/>
    </source>
</evidence>
<dbReference type="InterPro" id="IPR051406">
    <property type="entry name" value="PLD_domain"/>
</dbReference>
<keyword evidence="4" id="KW-0378">Hydrolase</keyword>
<keyword evidence="8" id="KW-0812">Transmembrane</keyword>
<keyword evidence="8" id="KW-0472">Membrane</keyword>
<sequence>MVKKKVSNKNQSKKRVPNKKQSKKKQRHTGKLIVGSLLLIVAAVTIWNVIKPMPTGLSKRSEMSRTNHAELLLDNTYADHYDHEIFNTVFKTIDEADDFIILDMFLFNDAYDGAGQFPDLAGELTRHLVNKKKDNPNVRIYVLTDPINSVYGSYTPEQYKQLRANDIFLYETDLTKLRDSNPIYSGLWRSTFRFLGNSENGHITNIFSRKAPDVTIRGMAELLNFKANHRKTVVTEKSAIIASSNPHNPSSHHQNVAVKLSGRIQEDIINSEIAAINMSGGGLDKRDFHIKNHAFDNTMAYGTTLVTEGKIKEALLEAIDKTNDNDTMKIGMFYLSDRDVIDALLRASDRGVDIKLILDVNKEAFGKEKPGIPNKPVAHELVSKSNDRIQVKWAVSHGEQFHNKYVLIEDDQQGESTLFVGSANLTRRNIDDNNMETDVILTGKSHLPVFSRLNQDFDDKWENRKGHVTDSYDVQKEVSFWKTVVYRLQEFTGLSSF</sequence>
<evidence type="ECO:0000256" key="4">
    <source>
        <dbReference type="ARBA" id="ARBA00022801"/>
    </source>
</evidence>
<comment type="caution">
    <text evidence="10">The sequence shown here is derived from an EMBL/GenBank/DDBJ whole genome shotgun (WGS) entry which is preliminary data.</text>
</comment>
<name>A0A4R6BJA9_9STAP</name>
<dbReference type="AlphaFoldDB" id="A0A4R6BJA9"/>
<dbReference type="EC" id="3.1.4.4" evidence="3"/>
<organism evidence="10 11">
    <name type="scientific">Macrococcus hajekii</name>
    <dbReference type="NCBI Taxonomy" id="198482"/>
    <lineage>
        <taxon>Bacteria</taxon>
        <taxon>Bacillati</taxon>
        <taxon>Bacillota</taxon>
        <taxon>Bacilli</taxon>
        <taxon>Bacillales</taxon>
        <taxon>Staphylococcaceae</taxon>
        <taxon>Macrococcus</taxon>
    </lineage>
</organism>
<evidence type="ECO:0000313" key="10">
    <source>
        <dbReference type="EMBL" id="TDM01646.1"/>
    </source>
</evidence>
<dbReference type="InterPro" id="IPR025202">
    <property type="entry name" value="PLD-like_dom"/>
</dbReference>
<protein>
    <recommendedName>
        <fullName evidence="3">phospholipase D</fullName>
        <ecNumber evidence="3">3.1.4.4</ecNumber>
    </recommendedName>
</protein>
<dbReference type="GO" id="GO:0016042">
    <property type="term" value="P:lipid catabolic process"/>
    <property type="evidence" value="ECO:0007669"/>
    <property type="project" value="UniProtKB-KW"/>
</dbReference>
<evidence type="ECO:0000256" key="2">
    <source>
        <dbReference type="ARBA" id="ARBA00008664"/>
    </source>
</evidence>
<keyword evidence="5" id="KW-0442">Lipid degradation</keyword>
<keyword evidence="11" id="KW-1185">Reference proteome</keyword>
<reference evidence="10 11" key="1">
    <citation type="submission" date="2019-01" db="EMBL/GenBank/DDBJ databases">
        <title>Draft genome sequences of the type strains of six Macrococcus species.</title>
        <authorList>
            <person name="Mazhar S."/>
            <person name="Altermann E."/>
            <person name="Hill C."/>
            <person name="Mcauliffe O."/>
        </authorList>
    </citation>
    <scope>NUCLEOTIDE SEQUENCE [LARGE SCALE GENOMIC DNA]</scope>
    <source>
        <strain evidence="10 11">CCM4809</strain>
    </source>
</reference>
<feature type="domain" description="PLD phosphodiesterase" evidence="9">
    <location>
        <begin position="397"/>
        <end position="429"/>
    </location>
</feature>
<evidence type="ECO:0000256" key="6">
    <source>
        <dbReference type="ARBA" id="ARBA00023098"/>
    </source>
</evidence>
<evidence type="ECO:0000256" key="1">
    <source>
        <dbReference type="ARBA" id="ARBA00000798"/>
    </source>
</evidence>
<dbReference type="EMBL" id="SCWE01000003">
    <property type="protein sequence ID" value="TDM01646.1"/>
    <property type="molecule type" value="Genomic_DNA"/>
</dbReference>
<feature type="region of interest" description="Disordered" evidence="7">
    <location>
        <begin position="1"/>
        <end position="28"/>
    </location>
</feature>
<evidence type="ECO:0000313" key="11">
    <source>
        <dbReference type="Proteomes" id="UP000295328"/>
    </source>
</evidence>
<dbReference type="Gene3D" id="3.30.870.10">
    <property type="entry name" value="Endonuclease Chain A"/>
    <property type="match status" value="2"/>
</dbReference>
<keyword evidence="6" id="KW-0443">Lipid metabolism</keyword>
<proteinExistence type="inferred from homology"/>
<gene>
    <name evidence="10" type="ORF">ERX37_08710</name>
</gene>
<dbReference type="GO" id="GO:0016891">
    <property type="term" value="F:RNA endonuclease activity producing 5'-phosphomonoesters, hydrolytic mechanism"/>
    <property type="evidence" value="ECO:0007669"/>
    <property type="project" value="TreeGrafter"/>
</dbReference>